<dbReference type="Proteomes" id="UP000593626">
    <property type="component" value="Chromosome"/>
</dbReference>
<feature type="transmembrane region" description="Helical" evidence="1">
    <location>
        <begin position="62"/>
        <end position="85"/>
    </location>
</feature>
<feature type="transmembrane region" description="Helical" evidence="1">
    <location>
        <begin position="97"/>
        <end position="115"/>
    </location>
</feature>
<proteinExistence type="predicted"/>
<evidence type="ECO:0000313" key="3">
    <source>
        <dbReference type="Proteomes" id="UP000593626"/>
    </source>
</evidence>
<evidence type="ECO:0000256" key="1">
    <source>
        <dbReference type="SAM" id="Phobius"/>
    </source>
</evidence>
<dbReference type="InterPro" id="IPR048147">
    <property type="entry name" value="CBO0543-like"/>
</dbReference>
<keyword evidence="1" id="KW-0812">Transmembrane</keyword>
<keyword evidence="1" id="KW-1133">Transmembrane helix</keyword>
<dbReference type="RefSeq" id="WP_239671953.1">
    <property type="nucleotide sequence ID" value="NZ_CP049742.1"/>
</dbReference>
<name>A0A7S8HGC1_9BACI</name>
<keyword evidence="1" id="KW-0472">Membrane</keyword>
<keyword evidence="3" id="KW-1185">Reference proteome</keyword>
<feature type="transmembrane region" description="Helical" evidence="1">
    <location>
        <begin position="31"/>
        <end position="50"/>
    </location>
</feature>
<evidence type="ECO:0008006" key="4">
    <source>
        <dbReference type="Google" id="ProtNLM"/>
    </source>
</evidence>
<feature type="transmembrane region" description="Helical" evidence="1">
    <location>
        <begin position="7"/>
        <end position="25"/>
    </location>
</feature>
<evidence type="ECO:0000313" key="2">
    <source>
        <dbReference type="EMBL" id="QPC47285.1"/>
    </source>
</evidence>
<gene>
    <name evidence="2" type="ORF">G8O30_10025</name>
</gene>
<dbReference type="AlphaFoldDB" id="A0A7S8HGC1"/>
<dbReference type="EMBL" id="CP049742">
    <property type="protein sequence ID" value="QPC47285.1"/>
    <property type="molecule type" value="Genomic_DNA"/>
</dbReference>
<organism evidence="2 3">
    <name type="scientific">Mangrovibacillus cuniculi</name>
    <dbReference type="NCBI Taxonomy" id="2593652"/>
    <lineage>
        <taxon>Bacteria</taxon>
        <taxon>Bacillati</taxon>
        <taxon>Bacillota</taxon>
        <taxon>Bacilli</taxon>
        <taxon>Bacillales</taxon>
        <taxon>Bacillaceae</taxon>
        <taxon>Mangrovibacillus</taxon>
    </lineage>
</organism>
<dbReference type="KEGG" id="mcui:G8O30_10025"/>
<reference evidence="2 3" key="1">
    <citation type="submission" date="2019-07" db="EMBL/GenBank/DDBJ databases">
        <title>Genome sequence of 2 isolates from Red Sea Mangroves.</title>
        <authorList>
            <person name="Sefrji F."/>
            <person name="Michoud G."/>
            <person name="Merlino G."/>
            <person name="Daffonchio D."/>
        </authorList>
    </citation>
    <scope>NUCLEOTIDE SEQUENCE [LARGE SCALE GENOMIC DNA]</scope>
    <source>
        <strain evidence="2 3">R1DC41</strain>
    </source>
</reference>
<sequence>MSEKKILRGLVGLGVILLVVIANIQKKYFKNWIIVYFFVAFTSSAVDALAVSNKRLRYPVRLLGRVFKISVLFDGLLFPITCVLYNQWTFKDTWTQAFYKVFAFTIPMTIVEHIIERKTRLIDYRGWNTPITFISLTCYFWFSRAFLNFVTRYQENSE</sequence>
<accession>A0A7S8HGC1</accession>
<dbReference type="NCBIfam" id="NF041644">
    <property type="entry name" value="CBO0543_fam"/>
    <property type="match status" value="1"/>
</dbReference>
<protein>
    <recommendedName>
        <fullName evidence="4">Permease</fullName>
    </recommendedName>
</protein>